<dbReference type="Gene3D" id="3.30.200.20">
    <property type="entry name" value="Phosphorylase Kinase, domain 1"/>
    <property type="match status" value="1"/>
</dbReference>
<dbReference type="PANTHER" id="PTHR43289">
    <property type="entry name" value="MITOGEN-ACTIVATED PROTEIN KINASE KINASE KINASE 20-RELATED"/>
    <property type="match status" value="1"/>
</dbReference>
<dbReference type="PANTHER" id="PTHR43289:SF6">
    <property type="entry name" value="SERINE_THREONINE-PROTEIN KINASE NEKL-3"/>
    <property type="match status" value="1"/>
</dbReference>
<dbReference type="SUPFAM" id="SSF56112">
    <property type="entry name" value="Protein kinase-like (PK-like)"/>
    <property type="match status" value="1"/>
</dbReference>
<dbReference type="InterPro" id="IPR008271">
    <property type="entry name" value="Ser/Thr_kinase_AS"/>
</dbReference>
<keyword evidence="8" id="KW-1185">Reference proteome</keyword>
<feature type="domain" description="Protein kinase" evidence="6">
    <location>
        <begin position="33"/>
        <end position="296"/>
    </location>
</feature>
<evidence type="ECO:0000313" key="7">
    <source>
        <dbReference type="EMBL" id="WXB05613.1"/>
    </source>
</evidence>
<keyword evidence="1" id="KW-0808">Transferase</keyword>
<sequence length="903" mass="98912">MHSDAPSETDITAAAGDRPEIALQPGIVFGARYALEERIASGGMGELFRAFDLRLQRRVALKVLRKDEQESADAPSARILHEARAAAALNHPHVVAIHDVGVREGIPFIAMEYVEGRPLREFIGAALPFPTKLRWMTEVAEALAAAHAKGLVHRDVKPDNVMIRDDTGSAKVLDFGIARSTHASWSEGGGVGTSGSTVVGTPGYMAPEQIRGESFDGRADQFAWGVVAYELFSGQMPWPESRGTTALATAVLRVVAKPLSNVPFELAQVIDRALAKRAEDRYPSMGDIAAALNQAAGAAEPLQTATADAQLVDPRLLGVRPPETTAKPKWRRPRLRSPRTWVVALAVVGAAGGALSLRSPHEAPPPPVLGPPPKTPASDMPVTALPLSPSCNKTAEIRYREGLAAQREATWELARPAFEQAAAADPMCPEVQLQLLVTAYFRYTVTKEREQFRRVMSMRDSLSERDRVLLDAWAPLVGQEPANREEAARRFDAAVDRYPRDAQMLTLAAMAHTFLALDALALERTIDFARRAIAVDPKYGEAWQQEAGALLRLGRADEAMNALDQCMRVAPGSGECLLDRIRILSARGQCGEAVTSARQWITNVPRSSGAYRHLANALASEGAPAETVETALQHWRNNTHEESRDALYVFHRASLAALRGDFLNLEKLVAEFVARIEDSATLFDHARAAAMQVELYTETGRPAQAAEAAEQFLRRKDAWTEGFWSAMPYDPMMYGTLLRQGRMPRERWRTLTDAWEKGALSTLDKRQAWALRWGEATETREMAAEAWSLRPPPVPLAGSLEQPATLTLLTDTLQGHVGQLVGEHAEAVPLFEPMTRSCHVLEQPFMNTRAHLWLGDAKEHTGDKDGACKAYGVVVQRWGEAKPRSSSAHTAKERRQALGCKGL</sequence>
<dbReference type="Pfam" id="PF00069">
    <property type="entry name" value="Pkinase"/>
    <property type="match status" value="1"/>
</dbReference>
<dbReference type="Gene3D" id="1.25.40.10">
    <property type="entry name" value="Tetratricopeptide repeat domain"/>
    <property type="match status" value="1"/>
</dbReference>
<keyword evidence="4" id="KW-0067">ATP-binding</keyword>
<evidence type="ECO:0000256" key="1">
    <source>
        <dbReference type="ARBA" id="ARBA00022679"/>
    </source>
</evidence>
<dbReference type="SMART" id="SM00220">
    <property type="entry name" value="S_TKc"/>
    <property type="match status" value="1"/>
</dbReference>
<evidence type="ECO:0000256" key="5">
    <source>
        <dbReference type="SAM" id="MobiDB-lite"/>
    </source>
</evidence>
<dbReference type="Gene3D" id="1.10.510.10">
    <property type="entry name" value="Transferase(Phosphotransferase) domain 1"/>
    <property type="match status" value="1"/>
</dbReference>
<dbReference type="PROSITE" id="PS50011">
    <property type="entry name" value="PROTEIN_KINASE_DOM"/>
    <property type="match status" value="1"/>
</dbReference>
<name>A0ABZ2L429_9BACT</name>
<protein>
    <submittedName>
        <fullName evidence="7">Protein kinase</fullName>
    </submittedName>
</protein>
<evidence type="ECO:0000259" key="6">
    <source>
        <dbReference type="PROSITE" id="PS50011"/>
    </source>
</evidence>
<evidence type="ECO:0000256" key="2">
    <source>
        <dbReference type="ARBA" id="ARBA00022741"/>
    </source>
</evidence>
<dbReference type="InterPro" id="IPR011990">
    <property type="entry name" value="TPR-like_helical_dom_sf"/>
</dbReference>
<feature type="region of interest" description="Disordered" evidence="5">
    <location>
        <begin position="356"/>
        <end position="376"/>
    </location>
</feature>
<dbReference type="InterPro" id="IPR000719">
    <property type="entry name" value="Prot_kinase_dom"/>
</dbReference>
<evidence type="ECO:0000256" key="3">
    <source>
        <dbReference type="ARBA" id="ARBA00022777"/>
    </source>
</evidence>
<evidence type="ECO:0000256" key="4">
    <source>
        <dbReference type="ARBA" id="ARBA00022840"/>
    </source>
</evidence>
<feature type="compositionally biased region" description="Pro residues" evidence="5">
    <location>
        <begin position="362"/>
        <end position="375"/>
    </location>
</feature>
<dbReference type="CDD" id="cd14014">
    <property type="entry name" value="STKc_PknB_like"/>
    <property type="match status" value="1"/>
</dbReference>
<dbReference type="InterPro" id="IPR011009">
    <property type="entry name" value="Kinase-like_dom_sf"/>
</dbReference>
<dbReference type="GO" id="GO:0016301">
    <property type="term" value="F:kinase activity"/>
    <property type="evidence" value="ECO:0007669"/>
    <property type="project" value="UniProtKB-KW"/>
</dbReference>
<dbReference type="Proteomes" id="UP001374803">
    <property type="component" value="Chromosome"/>
</dbReference>
<gene>
    <name evidence="7" type="ORF">LVJ94_53050</name>
</gene>
<reference evidence="7" key="1">
    <citation type="submission" date="2021-12" db="EMBL/GenBank/DDBJ databases">
        <title>Discovery of the Pendulisporaceae a myxobacterial family with distinct sporulation behavior and unique specialized metabolism.</title>
        <authorList>
            <person name="Garcia R."/>
            <person name="Popoff A."/>
            <person name="Bader C.D."/>
            <person name="Loehr J."/>
            <person name="Walesch S."/>
            <person name="Walt C."/>
            <person name="Boldt J."/>
            <person name="Bunk B."/>
            <person name="Haeckl F.J.F.P.J."/>
            <person name="Gunesch A.P."/>
            <person name="Birkelbach J."/>
            <person name="Nuebel U."/>
            <person name="Pietschmann T."/>
            <person name="Bach T."/>
            <person name="Mueller R."/>
        </authorList>
    </citation>
    <scope>NUCLEOTIDE SEQUENCE</scope>
    <source>
        <strain evidence="7">MSr11367</strain>
    </source>
</reference>
<dbReference type="SUPFAM" id="SSF48452">
    <property type="entry name" value="TPR-like"/>
    <property type="match status" value="1"/>
</dbReference>
<keyword evidence="3 7" id="KW-0418">Kinase</keyword>
<proteinExistence type="predicted"/>
<feature type="region of interest" description="Disordered" evidence="5">
    <location>
        <begin position="882"/>
        <end position="903"/>
    </location>
</feature>
<keyword evidence="2" id="KW-0547">Nucleotide-binding</keyword>
<organism evidence="7 8">
    <name type="scientific">Pendulispora rubella</name>
    <dbReference type="NCBI Taxonomy" id="2741070"/>
    <lineage>
        <taxon>Bacteria</taxon>
        <taxon>Pseudomonadati</taxon>
        <taxon>Myxococcota</taxon>
        <taxon>Myxococcia</taxon>
        <taxon>Myxococcales</taxon>
        <taxon>Sorangiineae</taxon>
        <taxon>Pendulisporaceae</taxon>
        <taxon>Pendulispora</taxon>
    </lineage>
</organism>
<accession>A0ABZ2L429</accession>
<evidence type="ECO:0000313" key="8">
    <source>
        <dbReference type="Proteomes" id="UP001374803"/>
    </source>
</evidence>
<dbReference type="EMBL" id="CP089983">
    <property type="protein sequence ID" value="WXB05613.1"/>
    <property type="molecule type" value="Genomic_DNA"/>
</dbReference>
<dbReference type="PROSITE" id="PS00108">
    <property type="entry name" value="PROTEIN_KINASE_ST"/>
    <property type="match status" value="1"/>
</dbReference>
<dbReference type="RefSeq" id="WP_394835259.1">
    <property type="nucleotide sequence ID" value="NZ_CP089929.1"/>
</dbReference>